<protein>
    <submittedName>
        <fullName evidence="1">Uncharacterized protein</fullName>
    </submittedName>
</protein>
<comment type="caution">
    <text evidence="1">The sequence shown here is derived from an EMBL/GenBank/DDBJ whole genome shotgun (WGS) entry which is preliminary data.</text>
</comment>
<dbReference type="EMBL" id="CM047906">
    <property type="protein sequence ID" value="KAJ0085055.1"/>
    <property type="molecule type" value="Genomic_DNA"/>
</dbReference>
<name>A0ACC1ABZ4_9ROSI</name>
<gene>
    <name evidence="1" type="ORF">Patl1_07108</name>
</gene>
<evidence type="ECO:0000313" key="1">
    <source>
        <dbReference type="EMBL" id="KAJ0085055.1"/>
    </source>
</evidence>
<proteinExistence type="predicted"/>
<keyword evidence="2" id="KW-1185">Reference proteome</keyword>
<organism evidence="1 2">
    <name type="scientific">Pistacia atlantica</name>
    <dbReference type="NCBI Taxonomy" id="434234"/>
    <lineage>
        <taxon>Eukaryota</taxon>
        <taxon>Viridiplantae</taxon>
        <taxon>Streptophyta</taxon>
        <taxon>Embryophyta</taxon>
        <taxon>Tracheophyta</taxon>
        <taxon>Spermatophyta</taxon>
        <taxon>Magnoliopsida</taxon>
        <taxon>eudicotyledons</taxon>
        <taxon>Gunneridae</taxon>
        <taxon>Pentapetalae</taxon>
        <taxon>rosids</taxon>
        <taxon>malvids</taxon>
        <taxon>Sapindales</taxon>
        <taxon>Anacardiaceae</taxon>
        <taxon>Pistacia</taxon>
    </lineage>
</organism>
<sequence>MSEEVLLTLSFIGLRMEALLVFELPLLEDADATSAVASRPISLAGNSQGVVLELNFISLPPSDKCKML</sequence>
<evidence type="ECO:0000313" key="2">
    <source>
        <dbReference type="Proteomes" id="UP001164250"/>
    </source>
</evidence>
<accession>A0ACC1ABZ4</accession>
<reference evidence="2" key="1">
    <citation type="journal article" date="2023" name="G3 (Bethesda)">
        <title>Genome assembly and association tests identify interacting loci associated with vigor, precocity, and sex in interspecific pistachio rootstocks.</title>
        <authorList>
            <person name="Palmer W."/>
            <person name="Jacygrad E."/>
            <person name="Sagayaradj S."/>
            <person name="Cavanaugh K."/>
            <person name="Han R."/>
            <person name="Bertier L."/>
            <person name="Beede B."/>
            <person name="Kafkas S."/>
            <person name="Golino D."/>
            <person name="Preece J."/>
            <person name="Michelmore R."/>
        </authorList>
    </citation>
    <scope>NUCLEOTIDE SEQUENCE [LARGE SCALE GENOMIC DNA]</scope>
</reference>
<dbReference type="Proteomes" id="UP001164250">
    <property type="component" value="Chromosome 10"/>
</dbReference>